<dbReference type="EMBL" id="GHBP01004146">
    <property type="protein sequence ID" value="NDJ93581.1"/>
    <property type="molecule type" value="Transcribed_RNA"/>
</dbReference>
<evidence type="ECO:0000259" key="12">
    <source>
        <dbReference type="PROSITE" id="PS51975"/>
    </source>
</evidence>
<evidence type="ECO:0000313" key="13">
    <source>
        <dbReference type="EMBL" id="NDJ93581.1"/>
    </source>
</evidence>
<evidence type="ECO:0000256" key="1">
    <source>
        <dbReference type="ARBA" id="ARBA00000077"/>
    </source>
</evidence>
<sequence>MIGNNTVYSTNLQSKFPKTRIIVEAKADFKYLAVSAASICAKVIRDYILINWKFKENISDRNYGSGYTSDKITINWLNENIDSIYGFPNIVRFNWSTCSKLLEKKGLKICWNELNLPQKKTNHKRKRPN</sequence>
<evidence type="ECO:0000256" key="3">
    <source>
        <dbReference type="ARBA" id="ARBA00001946"/>
    </source>
</evidence>
<keyword evidence="8 11" id="KW-0378">Hydrolase</keyword>
<keyword evidence="5 11" id="KW-0540">Nuclease</keyword>
<evidence type="ECO:0000256" key="2">
    <source>
        <dbReference type="ARBA" id="ARBA00001936"/>
    </source>
</evidence>
<comment type="function">
    <text evidence="9">Catalytic subunit of RNase HII, an endonuclease that specifically degrades the RNA of RNA:DNA hybrids. Participates in DNA replication, possibly by mediating the removal of lagging-strand Okazaki fragment RNA primers during DNA replication. Mediates the excision of single ribonucleotides from DNA:RNA duplexes.</text>
</comment>
<evidence type="ECO:0000256" key="10">
    <source>
        <dbReference type="PROSITE-ProRule" id="PRU01319"/>
    </source>
</evidence>
<evidence type="ECO:0000256" key="7">
    <source>
        <dbReference type="ARBA" id="ARBA00022759"/>
    </source>
</evidence>
<dbReference type="GO" id="GO:0046872">
    <property type="term" value="F:metal ion binding"/>
    <property type="evidence" value="ECO:0007669"/>
    <property type="project" value="UniProtKB-KW"/>
</dbReference>
<dbReference type="GO" id="GO:0006298">
    <property type="term" value="P:mismatch repair"/>
    <property type="evidence" value="ECO:0007669"/>
    <property type="project" value="TreeGrafter"/>
</dbReference>
<dbReference type="GO" id="GO:0003723">
    <property type="term" value="F:RNA binding"/>
    <property type="evidence" value="ECO:0007669"/>
    <property type="project" value="UniProtKB-UniRule"/>
</dbReference>
<dbReference type="Gene3D" id="1.10.10.460">
    <property type="entry name" value="Ribonuclease hii. Domain 2"/>
    <property type="match status" value="1"/>
</dbReference>
<dbReference type="EC" id="3.1.26.4" evidence="11"/>
<comment type="catalytic activity">
    <reaction evidence="1 11">
        <text>Endonucleolytic cleavage to 5'-phosphomonoester.</text>
        <dbReference type="EC" id="3.1.26.4"/>
    </reaction>
</comment>
<comment type="similarity">
    <text evidence="4">Belongs to the RNase HII family. Eukaryotic subfamily.</text>
</comment>
<dbReference type="PANTHER" id="PTHR10954">
    <property type="entry name" value="RIBONUCLEASE H2 SUBUNIT A"/>
    <property type="match status" value="1"/>
</dbReference>
<dbReference type="SUPFAM" id="SSF53098">
    <property type="entry name" value="Ribonuclease H-like"/>
    <property type="match status" value="1"/>
</dbReference>
<comment type="cofactor">
    <cofactor evidence="2">
        <name>Mn(2+)</name>
        <dbReference type="ChEBI" id="CHEBI:29035"/>
    </cofactor>
</comment>
<dbReference type="InterPro" id="IPR023160">
    <property type="entry name" value="RNase_HII_hlx-loop-hlx_cap_dom"/>
</dbReference>
<evidence type="ECO:0000256" key="9">
    <source>
        <dbReference type="ARBA" id="ARBA00024981"/>
    </source>
</evidence>
<dbReference type="Gene3D" id="3.30.420.10">
    <property type="entry name" value="Ribonuclease H-like superfamily/Ribonuclease H"/>
    <property type="match status" value="1"/>
</dbReference>
<feature type="domain" description="RNase H type-2" evidence="12">
    <location>
        <begin position="1"/>
        <end position="107"/>
    </location>
</feature>
<dbReference type="PANTHER" id="PTHR10954:SF7">
    <property type="entry name" value="RIBONUCLEASE H2 SUBUNIT A"/>
    <property type="match status" value="1"/>
</dbReference>
<reference evidence="13" key="1">
    <citation type="submission" date="2018-11" db="EMBL/GenBank/DDBJ databases">
        <title>Henneguya salminicola genome and transcriptome.</title>
        <authorList>
            <person name="Yahalomi D."/>
            <person name="Atkinson S.D."/>
            <person name="Neuhof M."/>
            <person name="Chang E.S."/>
            <person name="Philippe H."/>
            <person name="Cartwright P."/>
            <person name="Bartholomew J.L."/>
            <person name="Huchon D."/>
        </authorList>
    </citation>
    <scope>NUCLEOTIDE SEQUENCE</scope>
    <source>
        <strain evidence="13">Hz1</strain>
        <tissue evidence="13">Whole</tissue>
    </source>
</reference>
<organism evidence="13">
    <name type="scientific">Henneguya salminicola</name>
    <name type="common">Myxosporean</name>
    <dbReference type="NCBI Taxonomy" id="69463"/>
    <lineage>
        <taxon>Eukaryota</taxon>
        <taxon>Metazoa</taxon>
        <taxon>Cnidaria</taxon>
        <taxon>Myxozoa</taxon>
        <taxon>Myxosporea</taxon>
        <taxon>Bivalvulida</taxon>
        <taxon>Platysporina</taxon>
        <taxon>Myxobolidae</taxon>
        <taxon>Henneguya</taxon>
    </lineage>
</organism>
<evidence type="ECO:0000256" key="5">
    <source>
        <dbReference type="ARBA" id="ARBA00022722"/>
    </source>
</evidence>
<evidence type="ECO:0000256" key="4">
    <source>
        <dbReference type="ARBA" id="ARBA00007058"/>
    </source>
</evidence>
<keyword evidence="6" id="KW-0479">Metal-binding</keyword>
<dbReference type="InterPro" id="IPR012337">
    <property type="entry name" value="RNaseH-like_sf"/>
</dbReference>
<dbReference type="InterPro" id="IPR001352">
    <property type="entry name" value="RNase_HII/HIII"/>
</dbReference>
<dbReference type="GO" id="GO:0004523">
    <property type="term" value="F:RNA-DNA hybrid ribonuclease activity"/>
    <property type="evidence" value="ECO:0007669"/>
    <property type="project" value="UniProtKB-EC"/>
</dbReference>
<name>A0A6G3MHY7_HENSL</name>
<dbReference type="GO" id="GO:0032299">
    <property type="term" value="C:ribonuclease H2 complex"/>
    <property type="evidence" value="ECO:0007669"/>
    <property type="project" value="TreeGrafter"/>
</dbReference>
<comment type="cofactor">
    <cofactor evidence="3">
        <name>Mg(2+)</name>
        <dbReference type="ChEBI" id="CHEBI:18420"/>
    </cofactor>
</comment>
<dbReference type="InterPro" id="IPR036397">
    <property type="entry name" value="RNaseH_sf"/>
</dbReference>
<proteinExistence type="inferred from homology"/>
<protein>
    <recommendedName>
        <fullName evidence="11">Ribonuclease</fullName>
        <ecNumber evidence="11">3.1.26.4</ecNumber>
    </recommendedName>
</protein>
<dbReference type="InterPro" id="IPR024567">
    <property type="entry name" value="RNase_HII/HIII_dom"/>
</dbReference>
<accession>A0A6G3MHY7</accession>
<comment type="function">
    <text evidence="11">Endonuclease that specifically degrades the RNA of RNA-DNA hybrids.</text>
</comment>
<evidence type="ECO:0000256" key="6">
    <source>
        <dbReference type="ARBA" id="ARBA00022723"/>
    </source>
</evidence>
<evidence type="ECO:0000256" key="11">
    <source>
        <dbReference type="RuleBase" id="RU003515"/>
    </source>
</evidence>
<dbReference type="PROSITE" id="PS51975">
    <property type="entry name" value="RNASE_H_2"/>
    <property type="match status" value="1"/>
</dbReference>
<dbReference type="GO" id="GO:0043137">
    <property type="term" value="P:DNA replication, removal of RNA primer"/>
    <property type="evidence" value="ECO:0007669"/>
    <property type="project" value="TreeGrafter"/>
</dbReference>
<comment type="caution">
    <text evidence="10">Lacks conserved residue(s) required for the propagation of feature annotation.</text>
</comment>
<evidence type="ECO:0000256" key="8">
    <source>
        <dbReference type="ARBA" id="ARBA00022801"/>
    </source>
</evidence>
<dbReference type="FunFam" id="1.10.10.460:FF:000001">
    <property type="entry name" value="Ribonuclease"/>
    <property type="match status" value="1"/>
</dbReference>
<dbReference type="AlphaFoldDB" id="A0A6G3MHY7"/>
<keyword evidence="7 11" id="KW-0255">Endonuclease</keyword>
<dbReference type="Pfam" id="PF01351">
    <property type="entry name" value="RNase_HII"/>
    <property type="match status" value="1"/>
</dbReference>